<dbReference type="EMBL" id="JACGWM010000409">
    <property type="protein sequence ID" value="KAL0305177.1"/>
    <property type="molecule type" value="Genomic_DNA"/>
</dbReference>
<gene>
    <name evidence="2" type="ORF">Scaly_2993500</name>
</gene>
<feature type="compositionally biased region" description="Basic and acidic residues" evidence="1">
    <location>
        <begin position="119"/>
        <end position="137"/>
    </location>
</feature>
<evidence type="ECO:0000313" key="2">
    <source>
        <dbReference type="EMBL" id="KAL0305177.1"/>
    </source>
</evidence>
<reference evidence="2" key="2">
    <citation type="journal article" date="2024" name="Plant">
        <title>Genomic evolution and insights into agronomic trait innovations of Sesamum species.</title>
        <authorList>
            <person name="Miao H."/>
            <person name="Wang L."/>
            <person name="Qu L."/>
            <person name="Liu H."/>
            <person name="Sun Y."/>
            <person name="Le M."/>
            <person name="Wang Q."/>
            <person name="Wei S."/>
            <person name="Zheng Y."/>
            <person name="Lin W."/>
            <person name="Duan Y."/>
            <person name="Cao H."/>
            <person name="Xiong S."/>
            <person name="Wang X."/>
            <person name="Wei L."/>
            <person name="Li C."/>
            <person name="Ma Q."/>
            <person name="Ju M."/>
            <person name="Zhao R."/>
            <person name="Li G."/>
            <person name="Mu C."/>
            <person name="Tian Q."/>
            <person name="Mei H."/>
            <person name="Zhang T."/>
            <person name="Gao T."/>
            <person name="Zhang H."/>
        </authorList>
    </citation>
    <scope>NUCLEOTIDE SEQUENCE</scope>
    <source>
        <strain evidence="2">KEN8</strain>
    </source>
</reference>
<organism evidence="2">
    <name type="scientific">Sesamum calycinum</name>
    <dbReference type="NCBI Taxonomy" id="2727403"/>
    <lineage>
        <taxon>Eukaryota</taxon>
        <taxon>Viridiplantae</taxon>
        <taxon>Streptophyta</taxon>
        <taxon>Embryophyta</taxon>
        <taxon>Tracheophyta</taxon>
        <taxon>Spermatophyta</taxon>
        <taxon>Magnoliopsida</taxon>
        <taxon>eudicotyledons</taxon>
        <taxon>Gunneridae</taxon>
        <taxon>Pentapetalae</taxon>
        <taxon>asterids</taxon>
        <taxon>lamiids</taxon>
        <taxon>Lamiales</taxon>
        <taxon>Pedaliaceae</taxon>
        <taxon>Sesamum</taxon>
    </lineage>
</organism>
<accession>A0AAW2KDZ6</accession>
<dbReference type="AlphaFoldDB" id="A0AAW2KDZ6"/>
<proteinExistence type="predicted"/>
<feature type="region of interest" description="Disordered" evidence="1">
    <location>
        <begin position="113"/>
        <end position="137"/>
    </location>
</feature>
<evidence type="ECO:0000256" key="1">
    <source>
        <dbReference type="SAM" id="MobiDB-lite"/>
    </source>
</evidence>
<protein>
    <submittedName>
        <fullName evidence="2">Pre-splicing factor CLF1</fullName>
    </submittedName>
</protein>
<comment type="caution">
    <text evidence="2">The sequence shown here is derived from an EMBL/GenBank/DDBJ whole genome shotgun (WGS) entry which is preliminary data.</text>
</comment>
<sequence length="137" mass="15676">MVAQFEIRQLNIDQARRILGLAIGMAPKDKNDAGSCMKNTWSGHQRTVMPGPWSKFSELGRSLAKLNEPELFLNLQIGQPARDTPDLLWKVLNRTKHLRVWIGYAKFEASAMDEGLQESDLRESDYEQRENAFSEPE</sequence>
<name>A0AAW2KDZ6_9LAMI</name>
<reference evidence="2" key="1">
    <citation type="submission" date="2020-06" db="EMBL/GenBank/DDBJ databases">
        <authorList>
            <person name="Li T."/>
            <person name="Hu X."/>
            <person name="Zhang T."/>
            <person name="Song X."/>
            <person name="Zhang H."/>
            <person name="Dai N."/>
            <person name="Sheng W."/>
            <person name="Hou X."/>
            <person name="Wei L."/>
        </authorList>
    </citation>
    <scope>NUCLEOTIDE SEQUENCE</scope>
    <source>
        <strain evidence="2">KEN8</strain>
        <tissue evidence="2">Leaf</tissue>
    </source>
</reference>